<evidence type="ECO:0000256" key="5">
    <source>
        <dbReference type="ARBA" id="ARBA00023078"/>
    </source>
</evidence>
<dbReference type="RefSeq" id="WP_244349597.1">
    <property type="nucleotide sequence ID" value="NZ_JAFIRA010000009.1"/>
</dbReference>
<reference evidence="10" key="1">
    <citation type="submission" date="2021-02" db="EMBL/GenBank/DDBJ databases">
        <title>The CRISPR/cas machinery reduction and long-range gene transfer in the hot spring cyanobacterium Synechococcus.</title>
        <authorList>
            <person name="Dvorak P."/>
            <person name="Jahodarova E."/>
            <person name="Hasler P."/>
            <person name="Poulickova A."/>
        </authorList>
    </citation>
    <scope>NUCLEOTIDE SEQUENCE</scope>
    <source>
        <strain evidence="10">Rupite</strain>
    </source>
</reference>
<keyword evidence="3" id="KW-0042">Antenna complex</keyword>
<protein>
    <submittedName>
        <fullName evidence="10">Phycobilisome rod-core linker polypeptide</fullName>
    </submittedName>
</protein>
<evidence type="ECO:0000256" key="4">
    <source>
        <dbReference type="ARBA" id="ARBA00022738"/>
    </source>
</evidence>
<dbReference type="InterPro" id="IPR016470">
    <property type="entry name" value="Phycobilisome"/>
</dbReference>
<evidence type="ECO:0000256" key="1">
    <source>
        <dbReference type="ARBA" id="ARBA00004445"/>
    </source>
</evidence>
<dbReference type="PIRSF" id="PIRSF005898">
    <property type="entry name" value="Phycobilisome_CpeC/CpcI"/>
    <property type="match status" value="1"/>
</dbReference>
<dbReference type="PROSITE" id="PS51441">
    <property type="entry name" value="CPCD_LIKE"/>
    <property type="match status" value="1"/>
</dbReference>
<dbReference type="PROSITE" id="PS51445">
    <property type="entry name" value="PBS_LINKER"/>
    <property type="match status" value="1"/>
</dbReference>
<evidence type="ECO:0000313" key="11">
    <source>
        <dbReference type="Proteomes" id="UP000830835"/>
    </source>
</evidence>
<evidence type="ECO:0000256" key="7">
    <source>
        <dbReference type="PROSITE-ProRule" id="PRU00775"/>
    </source>
</evidence>
<dbReference type="PANTHER" id="PTHR34011:SF6">
    <property type="entry name" value="PHYCOBILIPROTEIN APCE"/>
    <property type="match status" value="1"/>
</dbReference>
<evidence type="ECO:0000256" key="6">
    <source>
        <dbReference type="ARBA" id="ARBA00023136"/>
    </source>
</evidence>
<dbReference type="PANTHER" id="PTHR34011">
    <property type="entry name" value="PHYCOBILISOME 32.1 KDA LINKER POLYPEPTIDE, PHYCOCYANIN-ASSOCIATED, ROD 2-RELATED"/>
    <property type="match status" value="1"/>
</dbReference>
<comment type="similarity">
    <text evidence="7">Belongs to the phycobilisome linker protein family.</text>
</comment>
<evidence type="ECO:0000313" key="10">
    <source>
        <dbReference type="EMBL" id="MCJ2542367.1"/>
    </source>
</evidence>
<dbReference type="Gene3D" id="1.10.3130.20">
    <property type="entry name" value="Phycobilisome linker domain"/>
    <property type="match status" value="1"/>
</dbReference>
<keyword evidence="5" id="KW-0793">Thylakoid</keyword>
<dbReference type="EMBL" id="JAFIRA010000009">
    <property type="protein sequence ID" value="MCJ2542367.1"/>
    <property type="molecule type" value="Genomic_DNA"/>
</dbReference>
<evidence type="ECO:0000259" key="9">
    <source>
        <dbReference type="PROSITE" id="PS51445"/>
    </source>
</evidence>
<dbReference type="SMART" id="SM01094">
    <property type="entry name" value="CpcD"/>
    <property type="match status" value="1"/>
</dbReference>
<keyword evidence="2" id="KW-0602">Photosynthesis</keyword>
<sequence length="285" mass="31428">MSAITVASQMGIRGITDSTPLELRPNASQDQINAVLRAIYRQVLGNDHLFGADVAELASAESLLRQGSLTVREFVRLIAKSEAYKKRFFYPNSQTRAIELNFKHLLGRAPTDGKDIARHLDIYQAGGHGAEIDSYIDSPEYLESFGDNIVPYPRGFEYRRSYSTRDFTNMFALYGGYANNDRSQGPRPRLMTALATGFTPAIRRIGVRGLLPPSPISKHLGPPTGASDRMFCVEVTRLLNPDSALATSSRVRKSNQQIFVSADQLSATMQRVLKSGAKIVSVRSA</sequence>
<dbReference type="InterPro" id="IPR001297">
    <property type="entry name" value="PBS_linker_dom"/>
</dbReference>
<evidence type="ECO:0000256" key="2">
    <source>
        <dbReference type="ARBA" id="ARBA00022531"/>
    </source>
</evidence>
<dbReference type="InterPro" id="IPR038255">
    <property type="entry name" value="PBS_linker_sf"/>
</dbReference>
<proteinExistence type="inferred from homology"/>
<gene>
    <name evidence="10" type="ORF">JX360_05505</name>
</gene>
<evidence type="ECO:0000256" key="3">
    <source>
        <dbReference type="ARBA" id="ARBA00022549"/>
    </source>
</evidence>
<comment type="subcellular location">
    <subcellularLocation>
        <location evidence="1">Cellular thylakoid membrane</location>
        <topology evidence="1">Peripheral membrane protein</topology>
        <orientation evidence="1">Cytoplasmic side</orientation>
    </subcellularLocation>
</comment>
<comment type="caution">
    <text evidence="10">The sequence shown here is derived from an EMBL/GenBank/DDBJ whole genome shotgun (WGS) entry which is preliminary data.</text>
</comment>
<evidence type="ECO:0000259" key="8">
    <source>
        <dbReference type="PROSITE" id="PS51441"/>
    </source>
</evidence>
<dbReference type="Pfam" id="PF00427">
    <property type="entry name" value="PBS_linker_poly"/>
    <property type="match status" value="1"/>
</dbReference>
<accession>A0ABT0C9G9</accession>
<organism evidence="10 11">
    <name type="scientific">Thermostichus vulcanus str. 'Rupite'</name>
    <dbReference type="NCBI Taxonomy" id="2813851"/>
    <lineage>
        <taxon>Bacteria</taxon>
        <taxon>Bacillati</taxon>
        <taxon>Cyanobacteriota</taxon>
        <taxon>Cyanophyceae</taxon>
        <taxon>Thermostichales</taxon>
        <taxon>Thermostichaceae</taxon>
        <taxon>Thermostichus</taxon>
    </lineage>
</organism>
<feature type="domain" description="CpcD-like" evidence="8">
    <location>
        <begin position="228"/>
        <end position="285"/>
    </location>
</feature>
<dbReference type="InterPro" id="IPR008213">
    <property type="entry name" value="CpcD-like_dom"/>
</dbReference>
<keyword evidence="6" id="KW-0472">Membrane</keyword>
<dbReference type="Proteomes" id="UP000830835">
    <property type="component" value="Unassembled WGS sequence"/>
</dbReference>
<keyword evidence="4 7" id="KW-0605">Phycobilisome</keyword>
<dbReference type="Pfam" id="PF01383">
    <property type="entry name" value="CpcD"/>
    <property type="match status" value="1"/>
</dbReference>
<keyword evidence="11" id="KW-1185">Reference proteome</keyword>
<feature type="domain" description="PBS-linker" evidence="9">
    <location>
        <begin position="1"/>
        <end position="182"/>
    </location>
</feature>
<name>A0ABT0C9G9_THEVL</name>